<dbReference type="CDD" id="cd11375">
    <property type="entry name" value="Peptidase_M54"/>
    <property type="match status" value="1"/>
</dbReference>
<evidence type="ECO:0000256" key="1">
    <source>
        <dbReference type="ARBA" id="ARBA00001947"/>
    </source>
</evidence>
<dbReference type="InterPro" id="IPR024079">
    <property type="entry name" value="MetalloPept_cat_dom_sf"/>
</dbReference>
<keyword evidence="4" id="KW-0378">Hydrolase</keyword>
<dbReference type="Pfam" id="PF07998">
    <property type="entry name" value="Peptidase_M54"/>
    <property type="match status" value="1"/>
</dbReference>
<dbReference type="PANTHER" id="PTHR15910:SF1">
    <property type="entry name" value="ARCHAEMETZINCIN-2"/>
    <property type="match status" value="1"/>
</dbReference>
<proteinExistence type="predicted"/>
<name>A0AA35XL08_GEOBA</name>
<keyword evidence="2" id="KW-0645">Protease</keyword>
<evidence type="ECO:0000256" key="5">
    <source>
        <dbReference type="ARBA" id="ARBA00022833"/>
    </source>
</evidence>
<dbReference type="PANTHER" id="PTHR15910">
    <property type="entry name" value="ARCHAEMETZINCIN"/>
    <property type="match status" value="1"/>
</dbReference>
<dbReference type="GO" id="GO:0006508">
    <property type="term" value="P:proteolysis"/>
    <property type="evidence" value="ECO:0007669"/>
    <property type="project" value="UniProtKB-KW"/>
</dbReference>
<dbReference type="AlphaFoldDB" id="A0AA35XL08"/>
<dbReference type="Proteomes" id="UP001174909">
    <property type="component" value="Unassembled WGS sequence"/>
</dbReference>
<evidence type="ECO:0000313" key="7">
    <source>
        <dbReference type="EMBL" id="CAI8055107.1"/>
    </source>
</evidence>
<organism evidence="7 8">
    <name type="scientific">Geodia barretti</name>
    <name type="common">Barrett's horny sponge</name>
    <dbReference type="NCBI Taxonomy" id="519541"/>
    <lineage>
        <taxon>Eukaryota</taxon>
        <taxon>Metazoa</taxon>
        <taxon>Porifera</taxon>
        <taxon>Demospongiae</taxon>
        <taxon>Heteroscleromorpha</taxon>
        <taxon>Tetractinellida</taxon>
        <taxon>Astrophorina</taxon>
        <taxon>Geodiidae</taxon>
        <taxon>Geodia</taxon>
    </lineage>
</organism>
<evidence type="ECO:0000256" key="4">
    <source>
        <dbReference type="ARBA" id="ARBA00022801"/>
    </source>
</evidence>
<dbReference type="GO" id="GO:0008237">
    <property type="term" value="F:metallopeptidase activity"/>
    <property type="evidence" value="ECO:0007669"/>
    <property type="project" value="UniProtKB-KW"/>
</dbReference>
<dbReference type="InterPro" id="IPR012962">
    <property type="entry name" value="Pept_M54_archaemetzincn"/>
</dbReference>
<keyword evidence="3" id="KW-0479">Metal-binding</keyword>
<dbReference type="Gene3D" id="3.40.390.10">
    <property type="entry name" value="Collagenase (Catalytic Domain)"/>
    <property type="match status" value="1"/>
</dbReference>
<reference evidence="7" key="1">
    <citation type="submission" date="2023-03" db="EMBL/GenBank/DDBJ databases">
        <authorList>
            <person name="Steffen K."/>
            <person name="Cardenas P."/>
        </authorList>
    </citation>
    <scope>NUCLEOTIDE SEQUENCE</scope>
</reference>
<sequence>MPKQRRRGRGGGGKRREIVVPYAKGYRPPTEKQRVAALGKISGGAKEFQTGDGFFSPVPAPTSIDDWLAQYNEEGQTYGQFISECPWLSKRKWKYHKGAFVTSGRNILEKYPGTKIYLQPLGNFDAGDAPNFYDLAEYARLFFCLPVEVLPVVTLEEEDSSIYWIESAAMKGRMDKRAERKSPRLTKCRLDFRQKDGHLQLHCPSVLARLRRTLPDDALCLVGLTMLDLYSDDPDLFVAGLAAGSHRVAVFSFFRYDPGLSFSSEFWHEVKTSQAMLRADRRKTVLQRGCKLLVHELGHLLGLDHCVWFSCLMNGSGHLREDFRQSMTLCPVDLRKLQTLTGCDVVSRYAGLLAFFRRCGLDEEAEWIDRRLAFLK</sequence>
<evidence type="ECO:0000256" key="3">
    <source>
        <dbReference type="ARBA" id="ARBA00022723"/>
    </source>
</evidence>
<evidence type="ECO:0000313" key="8">
    <source>
        <dbReference type="Proteomes" id="UP001174909"/>
    </source>
</evidence>
<comment type="cofactor">
    <cofactor evidence="1">
        <name>Zn(2+)</name>
        <dbReference type="ChEBI" id="CHEBI:29105"/>
    </cofactor>
</comment>
<dbReference type="EMBL" id="CASHTH010004246">
    <property type="protein sequence ID" value="CAI8055107.1"/>
    <property type="molecule type" value="Genomic_DNA"/>
</dbReference>
<keyword evidence="5" id="KW-0862">Zinc</keyword>
<protein>
    <submittedName>
        <fullName evidence="7">Archaemetzincin-2</fullName>
    </submittedName>
</protein>
<dbReference type="GO" id="GO:0046872">
    <property type="term" value="F:metal ion binding"/>
    <property type="evidence" value="ECO:0007669"/>
    <property type="project" value="UniProtKB-KW"/>
</dbReference>
<keyword evidence="6" id="KW-0482">Metalloprotease</keyword>
<comment type="caution">
    <text evidence="7">The sequence shown here is derived from an EMBL/GenBank/DDBJ whole genome shotgun (WGS) entry which is preliminary data.</text>
</comment>
<dbReference type="SUPFAM" id="SSF55486">
    <property type="entry name" value="Metalloproteases ('zincins'), catalytic domain"/>
    <property type="match status" value="1"/>
</dbReference>
<evidence type="ECO:0000256" key="6">
    <source>
        <dbReference type="ARBA" id="ARBA00023049"/>
    </source>
</evidence>
<accession>A0AA35XL08</accession>
<evidence type="ECO:0000256" key="2">
    <source>
        <dbReference type="ARBA" id="ARBA00022670"/>
    </source>
</evidence>
<keyword evidence="8" id="KW-1185">Reference proteome</keyword>
<gene>
    <name evidence="7" type="ORF">GBAR_LOCUS30083</name>
</gene>